<reference evidence="1" key="1">
    <citation type="submission" date="2021-06" db="EMBL/GenBank/DDBJ databases">
        <authorList>
            <person name="Kallberg Y."/>
            <person name="Tangrot J."/>
            <person name="Rosling A."/>
        </authorList>
    </citation>
    <scope>NUCLEOTIDE SEQUENCE</scope>
    <source>
        <strain evidence="1">FL130A</strain>
    </source>
</reference>
<dbReference type="AlphaFoldDB" id="A0A9N9NNP3"/>
<proteinExistence type="predicted"/>
<keyword evidence="2" id="KW-1185">Reference proteome</keyword>
<feature type="non-terminal residue" evidence="1">
    <location>
        <position position="1"/>
    </location>
</feature>
<protein>
    <submittedName>
        <fullName evidence="1">6357_t:CDS:1</fullName>
    </submittedName>
</protein>
<feature type="non-terminal residue" evidence="1">
    <location>
        <position position="132"/>
    </location>
</feature>
<name>A0A9N9NNP3_9GLOM</name>
<dbReference type="Proteomes" id="UP000789508">
    <property type="component" value="Unassembled WGS sequence"/>
</dbReference>
<accession>A0A9N9NNP3</accession>
<evidence type="ECO:0000313" key="2">
    <source>
        <dbReference type="Proteomes" id="UP000789508"/>
    </source>
</evidence>
<gene>
    <name evidence="1" type="ORF">ALEPTO_LOCUS13448</name>
</gene>
<evidence type="ECO:0000313" key="1">
    <source>
        <dbReference type="EMBL" id="CAG8755150.1"/>
    </source>
</evidence>
<dbReference type="EMBL" id="CAJVPS010043062">
    <property type="protein sequence ID" value="CAG8755150.1"/>
    <property type="molecule type" value="Genomic_DNA"/>
</dbReference>
<sequence>DPLAINNSLIITGNSIVVYDRTDIITSLQHVPETEPDLPTQHLKNVDVLNNYFPDIAFDDLTFSIEPIEEELDDLTEVKEEIRILETSYYLEQLKKEADNICGLPYLYSTTTITFSNLEELNEEDFSMVLRE</sequence>
<organism evidence="1 2">
    <name type="scientific">Ambispora leptoticha</name>
    <dbReference type="NCBI Taxonomy" id="144679"/>
    <lineage>
        <taxon>Eukaryota</taxon>
        <taxon>Fungi</taxon>
        <taxon>Fungi incertae sedis</taxon>
        <taxon>Mucoromycota</taxon>
        <taxon>Glomeromycotina</taxon>
        <taxon>Glomeromycetes</taxon>
        <taxon>Archaeosporales</taxon>
        <taxon>Ambisporaceae</taxon>
        <taxon>Ambispora</taxon>
    </lineage>
</organism>
<comment type="caution">
    <text evidence="1">The sequence shown here is derived from an EMBL/GenBank/DDBJ whole genome shotgun (WGS) entry which is preliminary data.</text>
</comment>